<dbReference type="Proteomes" id="UP000250235">
    <property type="component" value="Unassembled WGS sequence"/>
</dbReference>
<proteinExistence type="predicted"/>
<gene>
    <name evidence="1" type="ORF">F511_45774</name>
</gene>
<dbReference type="AlphaFoldDB" id="A0A2Z7A2S7"/>
<organism evidence="1 2">
    <name type="scientific">Dorcoceras hygrometricum</name>
    <dbReference type="NCBI Taxonomy" id="472368"/>
    <lineage>
        <taxon>Eukaryota</taxon>
        <taxon>Viridiplantae</taxon>
        <taxon>Streptophyta</taxon>
        <taxon>Embryophyta</taxon>
        <taxon>Tracheophyta</taxon>
        <taxon>Spermatophyta</taxon>
        <taxon>Magnoliopsida</taxon>
        <taxon>eudicotyledons</taxon>
        <taxon>Gunneridae</taxon>
        <taxon>Pentapetalae</taxon>
        <taxon>asterids</taxon>
        <taxon>lamiids</taxon>
        <taxon>Lamiales</taxon>
        <taxon>Gesneriaceae</taxon>
        <taxon>Didymocarpoideae</taxon>
        <taxon>Trichosporeae</taxon>
        <taxon>Loxocarpinae</taxon>
        <taxon>Dorcoceras</taxon>
    </lineage>
</organism>
<reference evidence="1 2" key="1">
    <citation type="journal article" date="2015" name="Proc. Natl. Acad. Sci. U.S.A.">
        <title>The resurrection genome of Boea hygrometrica: A blueprint for survival of dehydration.</title>
        <authorList>
            <person name="Xiao L."/>
            <person name="Yang G."/>
            <person name="Zhang L."/>
            <person name="Yang X."/>
            <person name="Zhao S."/>
            <person name="Ji Z."/>
            <person name="Zhou Q."/>
            <person name="Hu M."/>
            <person name="Wang Y."/>
            <person name="Chen M."/>
            <person name="Xu Y."/>
            <person name="Jin H."/>
            <person name="Xiao X."/>
            <person name="Hu G."/>
            <person name="Bao F."/>
            <person name="Hu Y."/>
            <person name="Wan P."/>
            <person name="Li L."/>
            <person name="Deng X."/>
            <person name="Kuang T."/>
            <person name="Xiang C."/>
            <person name="Zhu J.K."/>
            <person name="Oliver M.J."/>
            <person name="He Y."/>
        </authorList>
    </citation>
    <scope>NUCLEOTIDE SEQUENCE [LARGE SCALE GENOMIC DNA]</scope>
    <source>
        <strain evidence="2">cv. XS01</strain>
    </source>
</reference>
<keyword evidence="2" id="KW-1185">Reference proteome</keyword>
<name>A0A2Z7A2S7_9LAMI</name>
<dbReference type="EMBL" id="KV063154">
    <property type="protein sequence ID" value="KZV06743.1"/>
    <property type="molecule type" value="Genomic_DNA"/>
</dbReference>
<sequence>MSARDLRAGRAREANAGASFSQGGMWWSLISRDGKHASSHARAVRAWRGDACRWRLDVGAASRKRPRNCCARDDRELPPPSPLCRIGSRVGGRPENYNCATGWRMIIARLAHGCATGWRITARLRRGCRAQNFVVAPPPASRRSGESPEMP</sequence>
<accession>A0A2Z7A2S7</accession>
<evidence type="ECO:0000313" key="1">
    <source>
        <dbReference type="EMBL" id="KZV06743.1"/>
    </source>
</evidence>
<evidence type="ECO:0000313" key="2">
    <source>
        <dbReference type="Proteomes" id="UP000250235"/>
    </source>
</evidence>
<protein>
    <submittedName>
        <fullName evidence="1">Uncharacterized protein</fullName>
    </submittedName>
</protein>